<sequence length="124" mass="14787">MEKKRNQKPHDKHHKHHKRPHDVFELYESEHTVGWLNDVPPRPTARVNSDRLKEKTPKAENRIVRDYWHANEDSTDRIRVIYDEDVDGEAAEFIKLEHDKAWTKQMDVCEGVLSLLNHQYLKGL</sequence>
<proteinExistence type="predicted"/>
<dbReference type="Proteomes" id="UP001604336">
    <property type="component" value="Unassembled WGS sequence"/>
</dbReference>
<evidence type="ECO:0000256" key="1">
    <source>
        <dbReference type="SAM" id="MobiDB-lite"/>
    </source>
</evidence>
<gene>
    <name evidence="2" type="ORF">Adt_15855</name>
</gene>
<protein>
    <submittedName>
        <fullName evidence="2">Uncharacterized protein</fullName>
    </submittedName>
</protein>
<keyword evidence="3" id="KW-1185">Reference proteome</keyword>
<dbReference type="AlphaFoldDB" id="A0ABD1U4D0"/>
<feature type="compositionally biased region" description="Basic residues" evidence="1">
    <location>
        <begin position="1"/>
        <end position="20"/>
    </location>
</feature>
<feature type="region of interest" description="Disordered" evidence="1">
    <location>
        <begin position="1"/>
        <end position="21"/>
    </location>
</feature>
<name>A0ABD1U4D0_9LAMI</name>
<accession>A0ABD1U4D0</accession>
<comment type="caution">
    <text evidence="2">The sequence shown here is derived from an EMBL/GenBank/DDBJ whole genome shotgun (WGS) entry which is preliminary data.</text>
</comment>
<dbReference type="EMBL" id="JBFOLK010000004">
    <property type="protein sequence ID" value="KAL2519608.1"/>
    <property type="molecule type" value="Genomic_DNA"/>
</dbReference>
<evidence type="ECO:0000313" key="2">
    <source>
        <dbReference type="EMBL" id="KAL2519608.1"/>
    </source>
</evidence>
<organism evidence="2 3">
    <name type="scientific">Abeliophyllum distichum</name>
    <dbReference type="NCBI Taxonomy" id="126358"/>
    <lineage>
        <taxon>Eukaryota</taxon>
        <taxon>Viridiplantae</taxon>
        <taxon>Streptophyta</taxon>
        <taxon>Embryophyta</taxon>
        <taxon>Tracheophyta</taxon>
        <taxon>Spermatophyta</taxon>
        <taxon>Magnoliopsida</taxon>
        <taxon>eudicotyledons</taxon>
        <taxon>Gunneridae</taxon>
        <taxon>Pentapetalae</taxon>
        <taxon>asterids</taxon>
        <taxon>lamiids</taxon>
        <taxon>Lamiales</taxon>
        <taxon>Oleaceae</taxon>
        <taxon>Forsythieae</taxon>
        <taxon>Abeliophyllum</taxon>
    </lineage>
</organism>
<reference evidence="3" key="1">
    <citation type="submission" date="2024-07" db="EMBL/GenBank/DDBJ databases">
        <title>Two chromosome-level genome assemblies of Korean endemic species Abeliophyllum distichum and Forsythia ovata (Oleaceae).</title>
        <authorList>
            <person name="Jang H."/>
        </authorList>
    </citation>
    <scope>NUCLEOTIDE SEQUENCE [LARGE SCALE GENOMIC DNA]</scope>
</reference>
<evidence type="ECO:0000313" key="3">
    <source>
        <dbReference type="Proteomes" id="UP001604336"/>
    </source>
</evidence>